<dbReference type="SMART" id="SM00220">
    <property type="entry name" value="S_TKc"/>
    <property type="match status" value="1"/>
</dbReference>
<dbReference type="Proteomes" id="UP000813463">
    <property type="component" value="Chromosome 3"/>
</dbReference>
<reference evidence="7" key="1">
    <citation type="journal article" date="2021" name="Nat. Commun.">
        <title>Genomic analyses provide insights into spinach domestication and the genetic basis of agronomic traits.</title>
        <authorList>
            <person name="Cai X."/>
            <person name="Sun X."/>
            <person name="Xu C."/>
            <person name="Sun H."/>
            <person name="Wang X."/>
            <person name="Ge C."/>
            <person name="Zhang Z."/>
            <person name="Wang Q."/>
            <person name="Fei Z."/>
            <person name="Jiao C."/>
            <person name="Wang Q."/>
        </authorList>
    </citation>
    <scope>NUCLEOTIDE SEQUENCE [LARGE SCALE GENOMIC DNA]</scope>
    <source>
        <strain evidence="7">cv. Varoflay</strain>
    </source>
</reference>
<proteinExistence type="predicted"/>
<evidence type="ECO:0000256" key="5">
    <source>
        <dbReference type="ARBA" id="ARBA00048679"/>
    </source>
</evidence>
<dbReference type="EC" id="2.7.11.1" evidence="1"/>
<dbReference type="InterPro" id="IPR008271">
    <property type="entry name" value="Ser/Thr_kinase_AS"/>
</dbReference>
<reference evidence="8" key="2">
    <citation type="submission" date="2025-08" db="UniProtKB">
        <authorList>
            <consortium name="RefSeq"/>
        </authorList>
    </citation>
    <scope>IDENTIFICATION</scope>
    <source>
        <tissue evidence="8">Leaf</tissue>
    </source>
</reference>
<gene>
    <name evidence="8" type="primary">LOC110794961</name>
</gene>
<evidence type="ECO:0000256" key="4">
    <source>
        <dbReference type="ARBA" id="ARBA00047899"/>
    </source>
</evidence>
<dbReference type="GO" id="GO:0005737">
    <property type="term" value="C:cytoplasm"/>
    <property type="evidence" value="ECO:0000318"/>
    <property type="project" value="GO_Central"/>
</dbReference>
<comment type="catalytic activity">
    <reaction evidence="5">
        <text>L-seryl-[protein] + ATP = O-phospho-L-seryl-[protein] + ADP + H(+)</text>
        <dbReference type="Rhea" id="RHEA:17989"/>
        <dbReference type="Rhea" id="RHEA-COMP:9863"/>
        <dbReference type="Rhea" id="RHEA-COMP:11604"/>
        <dbReference type="ChEBI" id="CHEBI:15378"/>
        <dbReference type="ChEBI" id="CHEBI:29999"/>
        <dbReference type="ChEBI" id="CHEBI:30616"/>
        <dbReference type="ChEBI" id="CHEBI:83421"/>
        <dbReference type="ChEBI" id="CHEBI:456216"/>
        <dbReference type="EC" id="2.7.11.1"/>
    </reaction>
</comment>
<dbReference type="InterPro" id="IPR011009">
    <property type="entry name" value="Kinase-like_dom_sf"/>
</dbReference>
<dbReference type="Gene3D" id="1.10.510.10">
    <property type="entry name" value="Transferase(Phosphotransferase) domain 1"/>
    <property type="match status" value="1"/>
</dbReference>
<dbReference type="GeneID" id="110794961"/>
<organism evidence="7 8">
    <name type="scientific">Spinacia oleracea</name>
    <name type="common">Spinach</name>
    <dbReference type="NCBI Taxonomy" id="3562"/>
    <lineage>
        <taxon>Eukaryota</taxon>
        <taxon>Viridiplantae</taxon>
        <taxon>Streptophyta</taxon>
        <taxon>Embryophyta</taxon>
        <taxon>Tracheophyta</taxon>
        <taxon>Spermatophyta</taxon>
        <taxon>Magnoliopsida</taxon>
        <taxon>eudicotyledons</taxon>
        <taxon>Gunneridae</taxon>
        <taxon>Pentapetalae</taxon>
        <taxon>Caryophyllales</taxon>
        <taxon>Chenopodiaceae</taxon>
        <taxon>Chenopodioideae</taxon>
        <taxon>Anserineae</taxon>
        <taxon>Spinacia</taxon>
    </lineage>
</organism>
<evidence type="ECO:0000313" key="7">
    <source>
        <dbReference type="Proteomes" id="UP000813463"/>
    </source>
</evidence>
<protein>
    <recommendedName>
        <fullName evidence="1">non-specific serine/threonine protein kinase</fullName>
        <ecNumber evidence="1">2.7.11.1</ecNumber>
    </recommendedName>
</protein>
<dbReference type="KEGG" id="soe:110794961"/>
<dbReference type="InterPro" id="IPR000719">
    <property type="entry name" value="Prot_kinase_dom"/>
</dbReference>
<sequence>MAASSSQEEGNTNYAICDRDLVGQFVRYGTLLGTRGGDAEKVVFKGFDGINGLEIAWSETLLTKDMLKNEKYVESLCNEHNLMKPLVHDNIVRCYDSWVDFKEKRLYMITEPSTSGNLLDYLQKHFLEDDIAIKSWCIQILRGLEYLHNQNPPIIHRDVKFENIFINGNTCTVKLGDFSLAMILGQKYSADTFETPLFIAPEVSVGEPCHESVDIYSFGMCVLQMITLEIPYREYVNKYHARMKASSGIMPDSLRRVADPAAKQFIERCLAPASDRPTATVLLDDPFLAQTTIPITPTNSQSLTESFKVVPGQVDKLLPKTFWLRGTKVNNNNNDNAESDSDSDSDSILLTLWIKFASKSEVVIENVYSSESDTIQGILAGIATEHGFSAAEVVTVTQLMDTLIPVASSDSGHRFVKYYEISCQDRVVKPVYQLGLLRGMLSCFSCKATTSTADQ</sequence>
<evidence type="ECO:0000256" key="2">
    <source>
        <dbReference type="ARBA" id="ARBA00022527"/>
    </source>
</evidence>
<dbReference type="GO" id="GO:0005524">
    <property type="term" value="F:ATP binding"/>
    <property type="evidence" value="ECO:0007669"/>
    <property type="project" value="InterPro"/>
</dbReference>
<dbReference type="GO" id="GO:0035556">
    <property type="term" value="P:intracellular signal transduction"/>
    <property type="evidence" value="ECO:0000318"/>
    <property type="project" value="GO_Central"/>
</dbReference>
<dbReference type="AlphaFoldDB" id="A0A9R0IU33"/>
<dbReference type="PROSITE" id="PS00108">
    <property type="entry name" value="PROTEIN_KINASE_ST"/>
    <property type="match status" value="1"/>
</dbReference>
<accession>A0A9R0IU33</accession>
<evidence type="ECO:0000259" key="6">
    <source>
        <dbReference type="PROSITE" id="PS50011"/>
    </source>
</evidence>
<evidence type="ECO:0000313" key="8">
    <source>
        <dbReference type="RefSeq" id="XP_021855628.2"/>
    </source>
</evidence>
<comment type="catalytic activity">
    <reaction evidence="4">
        <text>L-threonyl-[protein] + ATP = O-phospho-L-threonyl-[protein] + ADP + H(+)</text>
        <dbReference type="Rhea" id="RHEA:46608"/>
        <dbReference type="Rhea" id="RHEA-COMP:11060"/>
        <dbReference type="Rhea" id="RHEA-COMP:11605"/>
        <dbReference type="ChEBI" id="CHEBI:15378"/>
        <dbReference type="ChEBI" id="CHEBI:30013"/>
        <dbReference type="ChEBI" id="CHEBI:30616"/>
        <dbReference type="ChEBI" id="CHEBI:61977"/>
        <dbReference type="ChEBI" id="CHEBI:456216"/>
        <dbReference type="EC" id="2.7.11.1"/>
    </reaction>
</comment>
<dbReference type="SUPFAM" id="SSF56112">
    <property type="entry name" value="Protein kinase-like (PK-like)"/>
    <property type="match status" value="1"/>
</dbReference>
<keyword evidence="2" id="KW-0723">Serine/threonine-protein kinase</keyword>
<keyword evidence="3" id="KW-0418">Kinase</keyword>
<dbReference type="Pfam" id="PF00069">
    <property type="entry name" value="Pkinase"/>
    <property type="match status" value="1"/>
</dbReference>
<dbReference type="GO" id="GO:0004674">
    <property type="term" value="F:protein serine/threonine kinase activity"/>
    <property type="evidence" value="ECO:0000318"/>
    <property type="project" value="GO_Central"/>
</dbReference>
<dbReference type="RefSeq" id="XP_021855628.2">
    <property type="nucleotide sequence ID" value="XM_021999936.2"/>
</dbReference>
<dbReference type="InterPro" id="IPR050588">
    <property type="entry name" value="WNK_Ser-Thr_kinase"/>
</dbReference>
<dbReference type="PROSITE" id="PS50011">
    <property type="entry name" value="PROTEIN_KINASE_DOM"/>
    <property type="match status" value="1"/>
</dbReference>
<dbReference type="Gene3D" id="3.30.200.20">
    <property type="entry name" value="Phosphorylase Kinase, domain 1"/>
    <property type="match status" value="1"/>
</dbReference>
<feature type="domain" description="Protein kinase" evidence="6">
    <location>
        <begin position="29"/>
        <end position="288"/>
    </location>
</feature>
<keyword evidence="7" id="KW-1185">Reference proteome</keyword>
<evidence type="ECO:0000256" key="3">
    <source>
        <dbReference type="ARBA" id="ARBA00022777"/>
    </source>
</evidence>
<keyword evidence="3" id="KW-0808">Transferase</keyword>
<dbReference type="PANTHER" id="PTHR13902">
    <property type="entry name" value="SERINE/THREONINE-PROTEIN KINASE WNK WITH NO LYSINE -RELATED"/>
    <property type="match status" value="1"/>
</dbReference>
<name>A0A9R0IU33_SPIOL</name>
<evidence type="ECO:0000256" key="1">
    <source>
        <dbReference type="ARBA" id="ARBA00012513"/>
    </source>
</evidence>